<feature type="transmembrane region" description="Helical" evidence="1">
    <location>
        <begin position="12"/>
        <end position="29"/>
    </location>
</feature>
<keyword evidence="1" id="KW-0472">Membrane</keyword>
<organism evidence="2">
    <name type="scientific">Anguilla anguilla</name>
    <name type="common">European freshwater eel</name>
    <name type="synonym">Muraena anguilla</name>
    <dbReference type="NCBI Taxonomy" id="7936"/>
    <lineage>
        <taxon>Eukaryota</taxon>
        <taxon>Metazoa</taxon>
        <taxon>Chordata</taxon>
        <taxon>Craniata</taxon>
        <taxon>Vertebrata</taxon>
        <taxon>Euteleostomi</taxon>
        <taxon>Actinopterygii</taxon>
        <taxon>Neopterygii</taxon>
        <taxon>Teleostei</taxon>
        <taxon>Anguilliformes</taxon>
        <taxon>Anguillidae</taxon>
        <taxon>Anguilla</taxon>
    </lineage>
</organism>
<dbReference type="AlphaFoldDB" id="A0A0E9R185"/>
<sequence length="42" mass="5180">MTSTLPFNFLTVQHYEMTMLYFNFFVYYLKVYTRCNVESSHL</sequence>
<protein>
    <submittedName>
        <fullName evidence="2">Uncharacterized protein</fullName>
    </submittedName>
</protein>
<evidence type="ECO:0000313" key="2">
    <source>
        <dbReference type="EMBL" id="JAH22936.1"/>
    </source>
</evidence>
<reference evidence="2" key="2">
    <citation type="journal article" date="2015" name="Fish Shellfish Immunol.">
        <title>Early steps in the European eel (Anguilla anguilla)-Vibrio vulnificus interaction in the gills: Role of the RtxA13 toxin.</title>
        <authorList>
            <person name="Callol A."/>
            <person name="Pajuelo D."/>
            <person name="Ebbesson L."/>
            <person name="Teles M."/>
            <person name="MacKenzie S."/>
            <person name="Amaro C."/>
        </authorList>
    </citation>
    <scope>NUCLEOTIDE SEQUENCE</scope>
</reference>
<reference evidence="2" key="1">
    <citation type="submission" date="2014-11" db="EMBL/GenBank/DDBJ databases">
        <authorList>
            <person name="Amaro Gonzalez C."/>
        </authorList>
    </citation>
    <scope>NUCLEOTIDE SEQUENCE</scope>
</reference>
<keyword evidence="1" id="KW-1133">Transmembrane helix</keyword>
<name>A0A0E9R185_ANGAN</name>
<proteinExistence type="predicted"/>
<evidence type="ECO:0000256" key="1">
    <source>
        <dbReference type="SAM" id="Phobius"/>
    </source>
</evidence>
<keyword evidence="1" id="KW-0812">Transmembrane</keyword>
<accession>A0A0E9R185</accession>
<dbReference type="EMBL" id="GBXM01085641">
    <property type="protein sequence ID" value="JAH22936.1"/>
    <property type="molecule type" value="Transcribed_RNA"/>
</dbReference>